<sequence>MKQLMVLETYEQLKSLSDPFRSQLVMRLMEQPYTGQQLAAQFNLSRAKIHYHLQELAKNGLVEIVKTEEKNGIVQKFYQSTARGFTPSEELLPYKEELSESIRQMYTRMLERTKMRVITAPENAFKQETAITQPAEWSHLGSTWEISATEEDFKQWIKKFFDLIDELRALSAETENHPDQKLYSITAFGFEIDESLFQKREIKNQSKKESE</sequence>
<dbReference type="InterPro" id="IPR001845">
    <property type="entry name" value="HTH_ArsR_DNA-bd_dom"/>
</dbReference>
<dbReference type="InterPro" id="IPR011991">
    <property type="entry name" value="ArsR-like_HTH"/>
</dbReference>
<evidence type="ECO:0000313" key="3">
    <source>
        <dbReference type="EMBL" id="QTM98065.1"/>
    </source>
</evidence>
<dbReference type="PANTHER" id="PTHR38600:SF2">
    <property type="entry name" value="SLL0088 PROTEIN"/>
    <property type="match status" value="1"/>
</dbReference>
<protein>
    <submittedName>
        <fullName evidence="3">ArsR family transcriptional regulator</fullName>
    </submittedName>
</protein>
<evidence type="ECO:0000313" key="4">
    <source>
        <dbReference type="Proteomes" id="UP000665043"/>
    </source>
</evidence>
<dbReference type="EMBL" id="CP046956">
    <property type="protein sequence ID" value="QTM98065.1"/>
    <property type="molecule type" value="Genomic_DNA"/>
</dbReference>
<reference evidence="3 4" key="1">
    <citation type="submission" date="2019-12" db="EMBL/GenBank/DDBJ databases">
        <title>The whole genome sequencing of a strain isolated from a Mars analog, Dalangtan Playa.</title>
        <authorList>
            <person name="Huang T."/>
        </authorList>
    </citation>
    <scope>NUCLEOTIDE SEQUENCE [LARGE SCALE GENOMIC DNA]</scope>
    <source>
        <strain evidence="3 4">DP4-553-S</strain>
    </source>
</reference>
<feature type="domain" description="HTH arsR-type" evidence="2">
    <location>
        <begin position="11"/>
        <end position="93"/>
    </location>
</feature>
<evidence type="ECO:0000259" key="2">
    <source>
        <dbReference type="SMART" id="SM00418"/>
    </source>
</evidence>
<dbReference type="Proteomes" id="UP000665043">
    <property type="component" value="Chromosome"/>
</dbReference>
<dbReference type="Pfam" id="PF01022">
    <property type="entry name" value="HTH_5"/>
    <property type="match status" value="1"/>
</dbReference>
<dbReference type="InterPro" id="IPR036388">
    <property type="entry name" value="WH-like_DNA-bd_sf"/>
</dbReference>
<dbReference type="SMART" id="SM00418">
    <property type="entry name" value="HTH_ARSR"/>
    <property type="match status" value="1"/>
</dbReference>
<name>A0ABX7VQL9_9BACI</name>
<evidence type="ECO:0000256" key="1">
    <source>
        <dbReference type="ARBA" id="ARBA00023125"/>
    </source>
</evidence>
<dbReference type="PANTHER" id="PTHR38600">
    <property type="entry name" value="TRANSCRIPTIONAL REGULATORY PROTEIN"/>
    <property type="match status" value="1"/>
</dbReference>
<dbReference type="InterPro" id="IPR036390">
    <property type="entry name" value="WH_DNA-bd_sf"/>
</dbReference>
<dbReference type="CDD" id="cd00090">
    <property type="entry name" value="HTH_ARSR"/>
    <property type="match status" value="1"/>
</dbReference>
<proteinExistence type="predicted"/>
<dbReference type="SUPFAM" id="SSF46785">
    <property type="entry name" value="Winged helix' DNA-binding domain"/>
    <property type="match status" value="1"/>
</dbReference>
<organism evidence="3 4">
    <name type="scientific">Sediminibacillus dalangtanensis</name>
    <dbReference type="NCBI Taxonomy" id="2729421"/>
    <lineage>
        <taxon>Bacteria</taxon>
        <taxon>Bacillati</taxon>
        <taxon>Bacillota</taxon>
        <taxon>Bacilli</taxon>
        <taxon>Bacillales</taxon>
        <taxon>Bacillaceae</taxon>
        <taxon>Sediminibacillus</taxon>
    </lineage>
</organism>
<dbReference type="Gene3D" id="1.10.10.10">
    <property type="entry name" value="Winged helix-like DNA-binding domain superfamily/Winged helix DNA-binding domain"/>
    <property type="match status" value="1"/>
</dbReference>
<dbReference type="RefSeq" id="WP_209366596.1">
    <property type="nucleotide sequence ID" value="NZ_CP046956.1"/>
</dbReference>
<keyword evidence="1" id="KW-0238">DNA-binding</keyword>
<keyword evidence="4" id="KW-1185">Reference proteome</keyword>
<gene>
    <name evidence="3" type="ORF">ERJ70_01245</name>
</gene>
<accession>A0ABX7VQL9</accession>